<dbReference type="RefSeq" id="XP_005838867.1">
    <property type="nucleotide sequence ID" value="XM_005838810.1"/>
</dbReference>
<reference evidence="3" key="2">
    <citation type="submission" date="2012-11" db="EMBL/GenBank/DDBJ databases">
        <authorList>
            <person name="Kuo A."/>
            <person name="Curtis B.A."/>
            <person name="Tanifuji G."/>
            <person name="Burki F."/>
            <person name="Gruber A."/>
            <person name="Irimia M."/>
            <person name="Maruyama S."/>
            <person name="Arias M.C."/>
            <person name="Ball S.G."/>
            <person name="Gile G.H."/>
            <person name="Hirakawa Y."/>
            <person name="Hopkins J.F."/>
            <person name="Rensing S.A."/>
            <person name="Schmutz J."/>
            <person name="Symeonidi A."/>
            <person name="Elias M."/>
            <person name="Eveleigh R.J."/>
            <person name="Herman E.K."/>
            <person name="Klute M.J."/>
            <person name="Nakayama T."/>
            <person name="Obornik M."/>
            <person name="Reyes-Prieto A."/>
            <person name="Armbrust E.V."/>
            <person name="Aves S.J."/>
            <person name="Beiko R.G."/>
            <person name="Coutinho P."/>
            <person name="Dacks J.B."/>
            <person name="Durnford D.G."/>
            <person name="Fast N.M."/>
            <person name="Green B.R."/>
            <person name="Grisdale C."/>
            <person name="Hempe F."/>
            <person name="Henrissat B."/>
            <person name="Hoppner M.P."/>
            <person name="Ishida K.-I."/>
            <person name="Kim E."/>
            <person name="Koreny L."/>
            <person name="Kroth P.G."/>
            <person name="Liu Y."/>
            <person name="Malik S.-B."/>
            <person name="Maier U.G."/>
            <person name="McRose D."/>
            <person name="Mock T."/>
            <person name="Neilson J.A."/>
            <person name="Onodera N.T."/>
            <person name="Poole A.M."/>
            <person name="Pritham E.J."/>
            <person name="Richards T.A."/>
            <person name="Rocap G."/>
            <person name="Roy S.W."/>
            <person name="Sarai C."/>
            <person name="Schaack S."/>
            <person name="Shirato S."/>
            <person name="Slamovits C.H."/>
            <person name="Spencer D.F."/>
            <person name="Suzuki S."/>
            <person name="Worden A.Z."/>
            <person name="Zauner S."/>
            <person name="Barry K."/>
            <person name="Bell C."/>
            <person name="Bharti A.K."/>
            <person name="Crow J.A."/>
            <person name="Grimwood J."/>
            <person name="Kramer R."/>
            <person name="Lindquist E."/>
            <person name="Lucas S."/>
            <person name="Salamov A."/>
            <person name="McFadden G.I."/>
            <person name="Lane C.E."/>
            <person name="Keeling P.J."/>
            <person name="Gray M.W."/>
            <person name="Grigoriev I.V."/>
            <person name="Archibald J.M."/>
        </authorList>
    </citation>
    <scope>NUCLEOTIDE SEQUENCE</scope>
    <source>
        <strain evidence="3">CCMP2712</strain>
    </source>
</reference>
<evidence type="ECO:0000313" key="2">
    <source>
        <dbReference type="EnsemblProtists" id="EKX51887"/>
    </source>
</evidence>
<dbReference type="EMBL" id="JH992974">
    <property type="protein sequence ID" value="EKX51887.1"/>
    <property type="molecule type" value="Genomic_DNA"/>
</dbReference>
<gene>
    <name evidence="1" type="ORF">GUITHDRAFT_102503</name>
</gene>
<dbReference type="GeneID" id="17308684"/>
<proteinExistence type="predicted"/>
<dbReference type="Proteomes" id="UP000011087">
    <property type="component" value="Unassembled WGS sequence"/>
</dbReference>
<organism evidence="1">
    <name type="scientific">Guillardia theta (strain CCMP2712)</name>
    <name type="common">Cryptophyte</name>
    <dbReference type="NCBI Taxonomy" id="905079"/>
    <lineage>
        <taxon>Eukaryota</taxon>
        <taxon>Cryptophyceae</taxon>
        <taxon>Pyrenomonadales</taxon>
        <taxon>Geminigeraceae</taxon>
        <taxon>Guillardia</taxon>
    </lineage>
</organism>
<dbReference type="HOGENOM" id="CLU_527295_0_0_1"/>
<dbReference type="AlphaFoldDB" id="L1JTZ8"/>
<dbReference type="KEGG" id="gtt:GUITHDRAFT_102503"/>
<dbReference type="eggNOG" id="ENOG502SGFI">
    <property type="taxonomic scope" value="Eukaryota"/>
</dbReference>
<name>L1JTZ8_GUITC</name>
<protein>
    <submittedName>
        <fullName evidence="1 2">Uncharacterized protein</fullName>
    </submittedName>
</protein>
<accession>L1JTZ8</accession>
<evidence type="ECO:0000313" key="1">
    <source>
        <dbReference type="EMBL" id="EKX51887.1"/>
    </source>
</evidence>
<dbReference type="EnsemblProtists" id="EKX51887">
    <property type="protein sequence ID" value="EKX51887"/>
    <property type="gene ID" value="GUITHDRAFT_102503"/>
</dbReference>
<dbReference type="PaxDb" id="55529-EKX51887"/>
<reference evidence="1 3" key="1">
    <citation type="journal article" date="2012" name="Nature">
        <title>Algal genomes reveal evolutionary mosaicism and the fate of nucleomorphs.</title>
        <authorList>
            <consortium name="DOE Joint Genome Institute"/>
            <person name="Curtis B.A."/>
            <person name="Tanifuji G."/>
            <person name="Burki F."/>
            <person name="Gruber A."/>
            <person name="Irimia M."/>
            <person name="Maruyama S."/>
            <person name="Arias M.C."/>
            <person name="Ball S.G."/>
            <person name="Gile G.H."/>
            <person name="Hirakawa Y."/>
            <person name="Hopkins J.F."/>
            <person name="Kuo A."/>
            <person name="Rensing S.A."/>
            <person name="Schmutz J."/>
            <person name="Symeonidi A."/>
            <person name="Elias M."/>
            <person name="Eveleigh R.J."/>
            <person name="Herman E.K."/>
            <person name="Klute M.J."/>
            <person name="Nakayama T."/>
            <person name="Obornik M."/>
            <person name="Reyes-Prieto A."/>
            <person name="Armbrust E.V."/>
            <person name="Aves S.J."/>
            <person name="Beiko R.G."/>
            <person name="Coutinho P."/>
            <person name="Dacks J.B."/>
            <person name="Durnford D.G."/>
            <person name="Fast N.M."/>
            <person name="Green B.R."/>
            <person name="Grisdale C.J."/>
            <person name="Hempel F."/>
            <person name="Henrissat B."/>
            <person name="Hoppner M.P."/>
            <person name="Ishida K."/>
            <person name="Kim E."/>
            <person name="Koreny L."/>
            <person name="Kroth P.G."/>
            <person name="Liu Y."/>
            <person name="Malik S.B."/>
            <person name="Maier U.G."/>
            <person name="McRose D."/>
            <person name="Mock T."/>
            <person name="Neilson J.A."/>
            <person name="Onodera N.T."/>
            <person name="Poole A.M."/>
            <person name="Pritham E.J."/>
            <person name="Richards T.A."/>
            <person name="Rocap G."/>
            <person name="Roy S.W."/>
            <person name="Sarai C."/>
            <person name="Schaack S."/>
            <person name="Shirato S."/>
            <person name="Slamovits C.H."/>
            <person name="Spencer D.F."/>
            <person name="Suzuki S."/>
            <person name="Worden A.Z."/>
            <person name="Zauner S."/>
            <person name="Barry K."/>
            <person name="Bell C."/>
            <person name="Bharti A.K."/>
            <person name="Crow J.A."/>
            <person name="Grimwood J."/>
            <person name="Kramer R."/>
            <person name="Lindquist E."/>
            <person name="Lucas S."/>
            <person name="Salamov A."/>
            <person name="McFadden G.I."/>
            <person name="Lane C.E."/>
            <person name="Keeling P.J."/>
            <person name="Gray M.W."/>
            <person name="Grigoriev I.V."/>
            <person name="Archibald J.M."/>
        </authorList>
    </citation>
    <scope>NUCLEOTIDE SEQUENCE</scope>
    <source>
        <strain evidence="1 3">CCMP2712</strain>
    </source>
</reference>
<sequence>MRSKFLIAGLVVSAIGFFLLYDEQNLEYIMDVMESGQSLWSESVAPNVVASSQPAVTKPGNVNLKLSRVQNNISKSQAFHSISHQMSRHMASNTSRSEQNITIDTITRSLLHPINSSLPPSSIVKLGSKLERLTIRSELSRQPSRNFTEARNDTRNTSSVSLGVLQRLPVPPFQQSLPKKKAWSWQRNFMNMFTTTNKEVAAVDPGLMEIHFDGRLGNWIIIYMHARIIGSYLNRSLVADKLDAVNTLREYSDADVQFLEQDKNRDNVLVADEFCGDIYQQHYLTFQPFRQDFLRIFDNRWVKKFQKELGKSDVVIHYRGASKELCEGKYGCVHQDLPSQYYDIILNSLKRQNVAGRIFVICPPQNKNDFIVQKLVKQHSVLVRSESPMRDHCLARAARIFIGDIGTFSWTIAFLSEGDQFHLPYFSSIDQGSTWLDLAELFVHDDPRYLYHDIDERKATVRASFETSKMVMERNTNFAGRVRKREYMCRQYVDEVLGRSRPATGPEKLGSYSNTLS</sequence>
<keyword evidence="3" id="KW-1185">Reference proteome</keyword>
<reference evidence="2" key="3">
    <citation type="submission" date="2016-03" db="UniProtKB">
        <authorList>
            <consortium name="EnsemblProtists"/>
        </authorList>
    </citation>
    <scope>IDENTIFICATION</scope>
</reference>
<evidence type="ECO:0000313" key="3">
    <source>
        <dbReference type="Proteomes" id="UP000011087"/>
    </source>
</evidence>